<name>A0A6G1JW63_9PLEO</name>
<evidence type="ECO:0000313" key="1">
    <source>
        <dbReference type="EMBL" id="KAF2704407.1"/>
    </source>
</evidence>
<dbReference type="EMBL" id="MU005782">
    <property type="protein sequence ID" value="KAF2704407.1"/>
    <property type="molecule type" value="Genomic_DNA"/>
</dbReference>
<accession>A0A6G1JW63</accession>
<reference evidence="1" key="1">
    <citation type="journal article" date="2020" name="Stud. Mycol.">
        <title>101 Dothideomycetes genomes: a test case for predicting lifestyles and emergence of pathogens.</title>
        <authorList>
            <person name="Haridas S."/>
            <person name="Albert R."/>
            <person name="Binder M."/>
            <person name="Bloem J."/>
            <person name="Labutti K."/>
            <person name="Salamov A."/>
            <person name="Andreopoulos B."/>
            <person name="Baker S."/>
            <person name="Barry K."/>
            <person name="Bills G."/>
            <person name="Bluhm B."/>
            <person name="Cannon C."/>
            <person name="Castanera R."/>
            <person name="Culley D."/>
            <person name="Daum C."/>
            <person name="Ezra D."/>
            <person name="Gonzalez J."/>
            <person name="Henrissat B."/>
            <person name="Kuo A."/>
            <person name="Liang C."/>
            <person name="Lipzen A."/>
            <person name="Lutzoni F."/>
            <person name="Magnuson J."/>
            <person name="Mondo S."/>
            <person name="Nolan M."/>
            <person name="Ohm R."/>
            <person name="Pangilinan J."/>
            <person name="Park H.-J."/>
            <person name="Ramirez L."/>
            <person name="Alfaro M."/>
            <person name="Sun H."/>
            <person name="Tritt A."/>
            <person name="Yoshinaga Y."/>
            <person name="Zwiers L.-H."/>
            <person name="Turgeon B."/>
            <person name="Goodwin S."/>
            <person name="Spatafora J."/>
            <person name="Crous P."/>
            <person name="Grigoriev I."/>
        </authorList>
    </citation>
    <scope>NUCLEOTIDE SEQUENCE</scope>
    <source>
        <strain evidence="1">CBS 279.74</strain>
    </source>
</reference>
<protein>
    <recommendedName>
        <fullName evidence="3">Heterokaryon incompatibility domain-containing protein</fullName>
    </recommendedName>
</protein>
<keyword evidence="2" id="KW-1185">Reference proteome</keyword>
<proteinExistence type="predicted"/>
<dbReference type="Proteomes" id="UP000799428">
    <property type="component" value="Unassembled WGS sequence"/>
</dbReference>
<sequence length="322" mass="36608">MAELCTACSQFIFKMSSMPKAVYYGSEDFATCSQIESAALTCIFCKVFWDSIQRMPTDTDFNVTLQIHWFVFKPGPTFVMLGVSASEDQPDKLHMVRLLGAESTPSNMPLQQRYLISYQKSKKPLQLLYYSGIYLSCAFRCKYFYGHLCNLLEYVKEEICLSKRFLENSEDGGLDTDITNRLPIWKPGLLNMNTRFKFVDNCCSNCIRYHAVCRKRLAGYPSRLLDLQGFENGRICLVNTTSFPTPLPEYFTLSHCWGKDQLLKTTQDTLPKHQQGVPVSDLPRTYLDAVKVARPSTPRSAVSVDRFIVHNSRLERGLGAGG</sequence>
<evidence type="ECO:0008006" key="3">
    <source>
        <dbReference type="Google" id="ProtNLM"/>
    </source>
</evidence>
<dbReference type="PANTHER" id="PTHR33112">
    <property type="entry name" value="DOMAIN PROTEIN, PUTATIVE-RELATED"/>
    <property type="match status" value="1"/>
</dbReference>
<organism evidence="1 2">
    <name type="scientific">Pleomassaria siparia CBS 279.74</name>
    <dbReference type="NCBI Taxonomy" id="1314801"/>
    <lineage>
        <taxon>Eukaryota</taxon>
        <taxon>Fungi</taxon>
        <taxon>Dikarya</taxon>
        <taxon>Ascomycota</taxon>
        <taxon>Pezizomycotina</taxon>
        <taxon>Dothideomycetes</taxon>
        <taxon>Pleosporomycetidae</taxon>
        <taxon>Pleosporales</taxon>
        <taxon>Pleomassariaceae</taxon>
        <taxon>Pleomassaria</taxon>
    </lineage>
</organism>
<dbReference type="AlphaFoldDB" id="A0A6G1JW63"/>
<evidence type="ECO:0000313" key="2">
    <source>
        <dbReference type="Proteomes" id="UP000799428"/>
    </source>
</evidence>
<dbReference type="OrthoDB" id="2958217at2759"/>
<dbReference type="PANTHER" id="PTHR33112:SF16">
    <property type="entry name" value="HETEROKARYON INCOMPATIBILITY DOMAIN-CONTAINING PROTEIN"/>
    <property type="match status" value="1"/>
</dbReference>
<gene>
    <name evidence="1" type="ORF">K504DRAFT_537911</name>
</gene>